<dbReference type="SMART" id="SM00320">
    <property type="entry name" value="WD40"/>
    <property type="match status" value="7"/>
</dbReference>
<dbReference type="RefSeq" id="XP_002551635.1">
    <property type="nucleotide sequence ID" value="XM_002551589.1"/>
</dbReference>
<dbReference type="FunCoup" id="C5DBN6">
    <property type="interactions" value="256"/>
</dbReference>
<dbReference type="InterPro" id="IPR036047">
    <property type="entry name" value="F-box-like_dom_sf"/>
</dbReference>
<dbReference type="OrthoDB" id="5580488at2759"/>
<keyword evidence="1 4" id="KW-0853">WD repeat</keyword>
<dbReference type="AlphaFoldDB" id="C5DBN6"/>
<feature type="repeat" description="WD" evidence="4">
    <location>
        <begin position="603"/>
        <end position="625"/>
    </location>
</feature>
<feature type="repeat" description="WD" evidence="4">
    <location>
        <begin position="463"/>
        <end position="504"/>
    </location>
</feature>
<dbReference type="GO" id="GO:1990756">
    <property type="term" value="F:ubiquitin-like ligase-substrate adaptor activity"/>
    <property type="evidence" value="ECO:0007669"/>
    <property type="project" value="UniProtKB-ARBA"/>
</dbReference>
<dbReference type="SUPFAM" id="SSF50978">
    <property type="entry name" value="WD40 repeat-like"/>
    <property type="match status" value="1"/>
</dbReference>
<dbReference type="InterPro" id="IPR020472">
    <property type="entry name" value="WD40_PAC1"/>
</dbReference>
<protein>
    <submittedName>
        <fullName evidence="7">KLTH0A04114p</fullName>
    </submittedName>
</protein>
<feature type="domain" description="F-box" evidence="6">
    <location>
        <begin position="219"/>
        <end position="265"/>
    </location>
</feature>
<dbReference type="FunFam" id="2.130.10.10:FF:000715">
    <property type="entry name" value="F-box protein MET30"/>
    <property type="match status" value="1"/>
</dbReference>
<dbReference type="InterPro" id="IPR001810">
    <property type="entry name" value="F-box_dom"/>
</dbReference>
<dbReference type="Pfam" id="PF00400">
    <property type="entry name" value="WD40"/>
    <property type="match status" value="6"/>
</dbReference>
<dbReference type="KEGG" id="lth:KLTH0A04114g"/>
<dbReference type="SUPFAM" id="SSF81383">
    <property type="entry name" value="F-box domain"/>
    <property type="match status" value="1"/>
</dbReference>
<dbReference type="CDD" id="cd00200">
    <property type="entry name" value="WD40"/>
    <property type="match status" value="1"/>
</dbReference>
<evidence type="ECO:0000259" key="6">
    <source>
        <dbReference type="PROSITE" id="PS50181"/>
    </source>
</evidence>
<organism evidence="7 8">
    <name type="scientific">Lachancea thermotolerans (strain ATCC 56472 / CBS 6340 / NRRL Y-8284)</name>
    <name type="common">Yeast</name>
    <name type="synonym">Kluyveromyces thermotolerans</name>
    <dbReference type="NCBI Taxonomy" id="559295"/>
    <lineage>
        <taxon>Eukaryota</taxon>
        <taxon>Fungi</taxon>
        <taxon>Dikarya</taxon>
        <taxon>Ascomycota</taxon>
        <taxon>Saccharomycotina</taxon>
        <taxon>Saccharomycetes</taxon>
        <taxon>Saccharomycetales</taxon>
        <taxon>Saccharomycetaceae</taxon>
        <taxon>Lachancea</taxon>
    </lineage>
</organism>
<dbReference type="GO" id="GO:0031146">
    <property type="term" value="P:SCF-dependent proteasomal ubiquitin-dependent protein catabolic process"/>
    <property type="evidence" value="ECO:0007669"/>
    <property type="project" value="UniProtKB-ARBA"/>
</dbReference>
<dbReference type="GeneID" id="8290438"/>
<dbReference type="InterPro" id="IPR015943">
    <property type="entry name" value="WD40/YVTN_repeat-like_dom_sf"/>
</dbReference>
<dbReference type="EMBL" id="CU928165">
    <property type="protein sequence ID" value="CAR21193.1"/>
    <property type="molecule type" value="Genomic_DNA"/>
</dbReference>
<dbReference type="PRINTS" id="PR00320">
    <property type="entry name" value="GPROTEINBRPT"/>
</dbReference>
<dbReference type="CDD" id="cd22147">
    <property type="entry name" value="F-box_SpPof1-like"/>
    <property type="match status" value="1"/>
</dbReference>
<proteinExistence type="predicted"/>
<dbReference type="SMART" id="SM00256">
    <property type="entry name" value="FBOX"/>
    <property type="match status" value="1"/>
</dbReference>
<evidence type="ECO:0000256" key="3">
    <source>
        <dbReference type="ARBA" id="ARBA00022786"/>
    </source>
</evidence>
<feature type="repeat" description="WD" evidence="4">
    <location>
        <begin position="384"/>
        <end position="423"/>
    </location>
</feature>
<sequence>MSQSNHSASNKTTITVEDKHIGTCIKGIKKLESLPWRRRRKLTVMLEEFPNQMGALIKPEVRSTQSTNMHAKEEAPDAANSSVVASGRLNGKRGLEEYEEDQPSTAEVSSEASAQNVNKRRRGLPQYNFLRFCYRHNPDIQQSPTHTACRKQDQQRHSLLQRKIEKLEPEEQRQVQNVLSTFTSCNDKMRKLLLEGMLTNCCFPQLSFVASEVQNMIKIDFISTLPEEVSLKILGYLDCESLCNAARVCRRWKQLADDDKVWYHMCQQHIDRKCPNCGWGLPLLHMKRARFIDSTEQKSDPKDACATAAASGGHRKTRPWKVIYRERFKVESNWRKGAAHIQDFKGHMDGVLTLQFNYRLLFTGSYDSTVAIWDLATGKLVRRLTGHRDGVKTLYFDDQKLITGSLDRTIRVWNYVTGACVSTYRGHSDSVLSVDSYKKIIVSGSADKTVKMWHVESRTCYTLRGHSEWVGCVKLHPKSFTCFSGSDDTTIRMWDIRSNTCLKVFRGHVGQVQKVLPLNILDTENLVTDPASEAQRNDEPAANDPSEGQLAPLDDSLPYPSHLLSCSLDNTIKLWDVRTGKCVRTHFGHLEGIWDIAADNFRIISGAHDKTVKVWDLQSGKCIHTFDSHHAPITCVGIGDSEFVSGDELGCVKLHRFD</sequence>
<accession>C5DBN6</accession>
<dbReference type="GO" id="GO:0019005">
    <property type="term" value="C:SCF ubiquitin ligase complex"/>
    <property type="evidence" value="ECO:0007669"/>
    <property type="project" value="UniProtKB-ARBA"/>
</dbReference>
<evidence type="ECO:0000256" key="5">
    <source>
        <dbReference type="SAM" id="MobiDB-lite"/>
    </source>
</evidence>
<reference evidence="7 8" key="1">
    <citation type="journal article" date="2009" name="Genome Res.">
        <title>Comparative genomics of protoploid Saccharomycetaceae.</title>
        <authorList>
            <consortium name="The Genolevures Consortium"/>
            <person name="Souciet J.-L."/>
            <person name="Dujon B."/>
            <person name="Gaillardin C."/>
            <person name="Johnston M."/>
            <person name="Baret P.V."/>
            <person name="Cliften P."/>
            <person name="Sherman D.J."/>
            <person name="Weissenbach J."/>
            <person name="Westhof E."/>
            <person name="Wincker P."/>
            <person name="Jubin C."/>
            <person name="Poulain J."/>
            <person name="Barbe V."/>
            <person name="Segurens B."/>
            <person name="Artiguenave F."/>
            <person name="Anthouard V."/>
            <person name="Vacherie B."/>
            <person name="Val M.-E."/>
            <person name="Fulton R.S."/>
            <person name="Minx P."/>
            <person name="Wilson R."/>
            <person name="Durrens P."/>
            <person name="Jean G."/>
            <person name="Marck C."/>
            <person name="Martin T."/>
            <person name="Nikolski M."/>
            <person name="Rolland T."/>
            <person name="Seret M.-L."/>
            <person name="Casaregola S."/>
            <person name="Despons L."/>
            <person name="Fairhead C."/>
            <person name="Fischer G."/>
            <person name="Lafontaine I."/>
            <person name="Leh V."/>
            <person name="Lemaire M."/>
            <person name="de Montigny J."/>
            <person name="Neuveglise C."/>
            <person name="Thierry A."/>
            <person name="Blanc-Lenfle I."/>
            <person name="Bleykasten C."/>
            <person name="Diffels J."/>
            <person name="Fritsch E."/>
            <person name="Frangeul L."/>
            <person name="Goeffon A."/>
            <person name="Jauniaux N."/>
            <person name="Kachouri-Lafond R."/>
            <person name="Payen C."/>
            <person name="Potier S."/>
            <person name="Pribylova L."/>
            <person name="Ozanne C."/>
            <person name="Richard G.-F."/>
            <person name="Sacerdot C."/>
            <person name="Straub M.-L."/>
            <person name="Talla E."/>
        </authorList>
    </citation>
    <scope>NUCLEOTIDE SEQUENCE [LARGE SCALE GENOMIC DNA]</scope>
    <source>
        <strain evidence="8">ATCC 56472 / CBS 6340 / NRRL Y-8284</strain>
    </source>
</reference>
<evidence type="ECO:0000313" key="8">
    <source>
        <dbReference type="Proteomes" id="UP000002036"/>
    </source>
</evidence>
<dbReference type="PANTHER" id="PTHR19872:SF9">
    <property type="entry name" value="UBIQUITIN-BINDING SDF UBIQUITIN LIGASE COMPLEX SUBUNIT"/>
    <property type="match status" value="1"/>
</dbReference>
<feature type="region of interest" description="Disordered" evidence="5">
    <location>
        <begin position="96"/>
        <end position="120"/>
    </location>
</feature>
<dbReference type="InParanoid" id="C5DBN6"/>
<evidence type="ECO:0000256" key="4">
    <source>
        <dbReference type="PROSITE-ProRule" id="PRU00221"/>
    </source>
</evidence>
<evidence type="ECO:0000256" key="2">
    <source>
        <dbReference type="ARBA" id="ARBA00022737"/>
    </source>
</evidence>
<feature type="region of interest" description="Disordered" evidence="5">
    <location>
        <begin position="63"/>
        <end position="84"/>
    </location>
</feature>
<keyword evidence="8" id="KW-1185">Reference proteome</keyword>
<feature type="repeat" description="WD" evidence="4">
    <location>
        <begin position="563"/>
        <end position="585"/>
    </location>
</feature>
<feature type="region of interest" description="Disordered" evidence="5">
    <location>
        <begin position="532"/>
        <end position="551"/>
    </location>
</feature>
<dbReference type="PROSITE" id="PS50294">
    <property type="entry name" value="WD_REPEATS_REGION"/>
    <property type="match status" value="4"/>
</dbReference>
<dbReference type="Gene3D" id="1.20.1280.50">
    <property type="match status" value="1"/>
</dbReference>
<dbReference type="OMA" id="GIAHVWS"/>
<dbReference type="PROSITE" id="PS00678">
    <property type="entry name" value="WD_REPEATS_1"/>
    <property type="match status" value="3"/>
</dbReference>
<gene>
    <name evidence="7" type="ordered locus">KLTH0A04114g</name>
</gene>
<dbReference type="PANTHER" id="PTHR19872">
    <property type="entry name" value="UBIQUITIN LIGASE SPECIFICITY FACTOR/HREP PROTEIN"/>
    <property type="match status" value="1"/>
</dbReference>
<evidence type="ECO:0000256" key="1">
    <source>
        <dbReference type="ARBA" id="ARBA00022574"/>
    </source>
</evidence>
<feature type="repeat" description="WD" evidence="4">
    <location>
        <begin position="424"/>
        <end position="463"/>
    </location>
</feature>
<keyword evidence="3" id="KW-0833">Ubl conjugation pathway</keyword>
<dbReference type="eggNOG" id="KOG0274">
    <property type="taxonomic scope" value="Eukaryota"/>
</dbReference>
<dbReference type="PROSITE" id="PS50181">
    <property type="entry name" value="FBOX"/>
    <property type="match status" value="1"/>
</dbReference>
<keyword evidence="2" id="KW-0677">Repeat</keyword>
<dbReference type="InterPro" id="IPR036322">
    <property type="entry name" value="WD40_repeat_dom_sf"/>
</dbReference>
<evidence type="ECO:0000313" key="7">
    <source>
        <dbReference type="EMBL" id="CAR21193.1"/>
    </source>
</evidence>
<dbReference type="InterPro" id="IPR051075">
    <property type="entry name" value="SCF_subunit_WD-repeat"/>
</dbReference>
<dbReference type="FunFam" id="1.20.1280.50:FF:000016">
    <property type="entry name" value="E3 ubiquitin ligase complex SCF subunit sconB"/>
    <property type="match status" value="1"/>
</dbReference>
<name>C5DBN6_LACTC</name>
<dbReference type="Proteomes" id="UP000002036">
    <property type="component" value="Chromosome A"/>
</dbReference>
<dbReference type="InterPro" id="IPR019775">
    <property type="entry name" value="WD40_repeat_CS"/>
</dbReference>
<dbReference type="InterPro" id="IPR001680">
    <property type="entry name" value="WD40_rpt"/>
</dbReference>
<dbReference type="PROSITE" id="PS50082">
    <property type="entry name" value="WD_REPEATS_2"/>
    <property type="match status" value="6"/>
</dbReference>
<feature type="compositionally biased region" description="Polar residues" evidence="5">
    <location>
        <begin position="103"/>
        <end position="117"/>
    </location>
</feature>
<dbReference type="Pfam" id="PF12937">
    <property type="entry name" value="F-box-like"/>
    <property type="match status" value="1"/>
</dbReference>
<dbReference type="Gene3D" id="2.130.10.10">
    <property type="entry name" value="YVTN repeat-like/Quinoprotein amine dehydrogenase"/>
    <property type="match status" value="3"/>
</dbReference>
<dbReference type="STRING" id="559295.C5DBN6"/>
<dbReference type="HOGENOM" id="CLU_000288_103_1_1"/>
<feature type="repeat" description="WD" evidence="4">
    <location>
        <begin position="344"/>
        <end position="383"/>
    </location>
</feature>